<organism evidence="1 2">
    <name type="scientific">Natronorubrum daqingense</name>
    <dbReference type="NCBI Taxonomy" id="588898"/>
    <lineage>
        <taxon>Archaea</taxon>
        <taxon>Methanobacteriati</taxon>
        <taxon>Methanobacteriota</taxon>
        <taxon>Stenosarchaea group</taxon>
        <taxon>Halobacteria</taxon>
        <taxon>Halobacteriales</taxon>
        <taxon>Natrialbaceae</taxon>
        <taxon>Natronorubrum</taxon>
    </lineage>
</organism>
<sequence length="242" mass="26989">MVMDVLVVSPCSGSKRHDAIADCRLVDEENREILIEEFPSSVASAAELYTGREHGHIQSAVKQLSKIATVDWCIISAGFGVLDSEAEIPSYECTFSEIEQVRERAERMGLDIEEMTNSELVAAVSWEKNIPQDLEKILAEGYDLVFVALGTKYLIAAQEALTSMSEETAAFAFASKGSKEFIGDCYWIPATESERSHLGTTWLELRGRELLTLAENIRDCRHLKHLQVSPKEVRGLSVWDMS</sequence>
<evidence type="ECO:0000313" key="2">
    <source>
        <dbReference type="Proteomes" id="UP000185687"/>
    </source>
</evidence>
<dbReference type="EMBL" id="FTNP01000001">
    <property type="protein sequence ID" value="SIR24817.1"/>
    <property type="molecule type" value="Genomic_DNA"/>
</dbReference>
<name>A0A1N6ZDF2_9EURY</name>
<keyword evidence="2" id="KW-1185">Reference proteome</keyword>
<protein>
    <submittedName>
        <fullName evidence="1">Uncharacterized protein</fullName>
    </submittedName>
</protein>
<evidence type="ECO:0000313" key="1">
    <source>
        <dbReference type="EMBL" id="SIR24817.1"/>
    </source>
</evidence>
<proteinExistence type="predicted"/>
<accession>A0A1N6ZDF2</accession>
<gene>
    <name evidence="1" type="ORF">SAMN05421809_0766</name>
</gene>
<dbReference type="Proteomes" id="UP000185687">
    <property type="component" value="Unassembled WGS sequence"/>
</dbReference>
<dbReference type="AlphaFoldDB" id="A0A1N6ZDF2"/>
<dbReference type="STRING" id="588898.BB347_01455"/>
<reference evidence="1 2" key="1">
    <citation type="submission" date="2017-01" db="EMBL/GenBank/DDBJ databases">
        <authorList>
            <person name="Mah S.A."/>
            <person name="Swanson W.J."/>
            <person name="Moy G.W."/>
            <person name="Vacquier V.D."/>
        </authorList>
    </citation>
    <scope>NUCLEOTIDE SEQUENCE [LARGE SCALE GENOMIC DNA]</scope>
    <source>
        <strain evidence="1 2">CGMCC 1.8909</strain>
    </source>
</reference>